<dbReference type="STRING" id="1082931.KKY_1470"/>
<feature type="compositionally biased region" description="Low complexity" evidence="2">
    <location>
        <begin position="248"/>
        <end position="265"/>
    </location>
</feature>
<dbReference type="InterPro" id="IPR036779">
    <property type="entry name" value="LysM_dom_sf"/>
</dbReference>
<dbReference type="PANTHER" id="PTHR21666">
    <property type="entry name" value="PEPTIDASE-RELATED"/>
    <property type="match status" value="1"/>
</dbReference>
<gene>
    <name evidence="5" type="ordered locus">KKY_1470</name>
</gene>
<comment type="similarity">
    <text evidence="1">Belongs to the E.coli NlpD/Haemophilus LppB family.</text>
</comment>
<organism evidence="5 6">
    <name type="scientific">Pelagibacterium halotolerans (strain DSM 22347 / JCM 15775 / CGMCC 1.7692 / B2)</name>
    <dbReference type="NCBI Taxonomy" id="1082931"/>
    <lineage>
        <taxon>Bacteria</taxon>
        <taxon>Pseudomonadati</taxon>
        <taxon>Pseudomonadota</taxon>
        <taxon>Alphaproteobacteria</taxon>
        <taxon>Hyphomicrobiales</taxon>
        <taxon>Devosiaceae</taxon>
        <taxon>Pelagibacterium</taxon>
    </lineage>
</organism>
<name>G4R9T3_PELHB</name>
<dbReference type="CDD" id="cd00118">
    <property type="entry name" value="LysM"/>
    <property type="match status" value="1"/>
</dbReference>
<accession>G4R9T3</accession>
<dbReference type="AlphaFoldDB" id="G4R9T3"/>
<dbReference type="KEGG" id="phl:KKY_1470"/>
<reference evidence="5 6" key="1">
    <citation type="journal article" date="2012" name="J. Bacteriol.">
        <title>Complete genome sequence of Pelagibacterium halotolerans B2T.</title>
        <authorList>
            <person name="Huo Y.Y."/>
            <person name="Cheng H."/>
            <person name="Han X.F."/>
            <person name="Jiang X.W."/>
            <person name="Sun C."/>
            <person name="Zhang X.Q."/>
            <person name="Zhu X.F."/>
            <person name="Liu Y.F."/>
            <person name="Li P.F."/>
            <person name="Ni P.X."/>
            <person name="Wu M."/>
        </authorList>
    </citation>
    <scope>NUCLEOTIDE SEQUENCE [LARGE SCALE GENOMIC DNA]</scope>
    <source>
        <strain evidence="6">DSM 22347 / JCM 15775 / CGMCC 1.7692 / B2</strain>
    </source>
</reference>
<dbReference type="InterPro" id="IPR011055">
    <property type="entry name" value="Dup_hybrid_motif"/>
</dbReference>
<dbReference type="HOGENOM" id="CLU_029425_0_0_5"/>
<dbReference type="Proteomes" id="UP000008850">
    <property type="component" value="Chromosome"/>
</dbReference>
<evidence type="ECO:0000256" key="2">
    <source>
        <dbReference type="SAM" id="MobiDB-lite"/>
    </source>
</evidence>
<evidence type="ECO:0000256" key="1">
    <source>
        <dbReference type="ARBA" id="ARBA00038420"/>
    </source>
</evidence>
<dbReference type="InterPro" id="IPR050570">
    <property type="entry name" value="Cell_wall_metabolism_enzyme"/>
</dbReference>
<proteinExistence type="inferred from homology"/>
<dbReference type="Gene3D" id="2.70.70.10">
    <property type="entry name" value="Glucose Permease (Domain IIA)"/>
    <property type="match status" value="1"/>
</dbReference>
<dbReference type="eggNOG" id="COG4942">
    <property type="taxonomic scope" value="Bacteria"/>
</dbReference>
<evidence type="ECO:0000313" key="5">
    <source>
        <dbReference type="EMBL" id="AEQ51490.1"/>
    </source>
</evidence>
<feature type="chain" id="PRO_5003468082" evidence="3">
    <location>
        <begin position="28"/>
        <end position="389"/>
    </location>
</feature>
<dbReference type="Gene3D" id="3.10.350.10">
    <property type="entry name" value="LysM domain"/>
    <property type="match status" value="1"/>
</dbReference>
<dbReference type="Pfam" id="PF01476">
    <property type="entry name" value="LysM"/>
    <property type="match status" value="1"/>
</dbReference>
<feature type="compositionally biased region" description="Polar residues" evidence="2">
    <location>
        <begin position="108"/>
        <end position="136"/>
    </location>
</feature>
<feature type="compositionally biased region" description="Low complexity" evidence="2">
    <location>
        <begin position="203"/>
        <end position="238"/>
    </location>
</feature>
<keyword evidence="6" id="KW-1185">Reference proteome</keyword>
<dbReference type="EMBL" id="CP003075">
    <property type="protein sequence ID" value="AEQ51490.1"/>
    <property type="molecule type" value="Genomic_DNA"/>
</dbReference>
<feature type="region of interest" description="Disordered" evidence="2">
    <location>
        <begin position="202"/>
        <end position="269"/>
    </location>
</feature>
<evidence type="ECO:0000256" key="3">
    <source>
        <dbReference type="SAM" id="SignalP"/>
    </source>
</evidence>
<dbReference type="SUPFAM" id="SSF51261">
    <property type="entry name" value="Duplicated hybrid motif"/>
    <property type="match status" value="1"/>
</dbReference>
<dbReference type="PROSITE" id="PS51782">
    <property type="entry name" value="LYSM"/>
    <property type="match status" value="1"/>
</dbReference>
<sequence length="389" mass="38746">MTLSVTGSKLRSAGSALAMSAAALVLAGCSSMGSFGGDPTVTGATSRMGGAVVGQAMPAYLPPANIGGGVAANGTTGPALIDRTTASPVGTQSAVVSQDLPALQPSSVTSTQAMPAQTAAVSSPSSTLSQAAQPSAPQLGVVQGDTYSHTIASGESLYTIARRYDVSATEIIAANNIGSPDRIVVGQSLIIPGRPDLLAQRGQTQQVAAVSGSQAAASPSGTSAANTQTATPAPAAPARPEEQPEPQPTQVAAAPTQQPTPAATASVTSDKFRWPLSGRVITDFAASRGTGINIEAPEGTSVRAAENGEVIYVGNAVEGYGNLVLVKHANGFVSAYAHLNTIGVVKGDSVSRGDALGTVGMTGSVSRPQLHFELRKGATPVDPMPLLAG</sequence>
<dbReference type="eggNOG" id="COG1388">
    <property type="taxonomic scope" value="Bacteria"/>
</dbReference>
<dbReference type="InterPro" id="IPR018392">
    <property type="entry name" value="LysM"/>
</dbReference>
<dbReference type="Pfam" id="PF01551">
    <property type="entry name" value="Peptidase_M23"/>
    <property type="match status" value="1"/>
</dbReference>
<evidence type="ECO:0000259" key="4">
    <source>
        <dbReference type="PROSITE" id="PS51782"/>
    </source>
</evidence>
<dbReference type="PATRIC" id="fig|1082931.4.peg.1447"/>
<feature type="region of interest" description="Disordered" evidence="2">
    <location>
        <begin position="108"/>
        <end position="137"/>
    </location>
</feature>
<keyword evidence="3" id="KW-0732">Signal</keyword>
<dbReference type="PANTHER" id="PTHR21666:SF263">
    <property type="entry name" value="MUREIN HYDROLASE ACTIVATOR NLPD"/>
    <property type="match status" value="1"/>
</dbReference>
<dbReference type="GO" id="GO:0004222">
    <property type="term" value="F:metalloendopeptidase activity"/>
    <property type="evidence" value="ECO:0007669"/>
    <property type="project" value="TreeGrafter"/>
</dbReference>
<feature type="domain" description="LysM" evidence="4">
    <location>
        <begin position="147"/>
        <end position="191"/>
    </location>
</feature>
<dbReference type="SMART" id="SM00257">
    <property type="entry name" value="LysM"/>
    <property type="match status" value="1"/>
</dbReference>
<evidence type="ECO:0000313" key="6">
    <source>
        <dbReference type="Proteomes" id="UP000008850"/>
    </source>
</evidence>
<feature type="signal peptide" evidence="3">
    <location>
        <begin position="1"/>
        <end position="27"/>
    </location>
</feature>
<protein>
    <submittedName>
        <fullName evidence="5">Peptidase M23B</fullName>
    </submittedName>
</protein>
<dbReference type="CDD" id="cd12797">
    <property type="entry name" value="M23_peptidase"/>
    <property type="match status" value="1"/>
</dbReference>
<dbReference type="InterPro" id="IPR016047">
    <property type="entry name" value="M23ase_b-sheet_dom"/>
</dbReference>